<accession>A0AA38S1T8</accession>
<dbReference type="Gene3D" id="2.60.120.260">
    <property type="entry name" value="Galactose-binding domain-like"/>
    <property type="match status" value="1"/>
</dbReference>
<dbReference type="InterPro" id="IPR041233">
    <property type="entry name" value="Melibiase_C"/>
</dbReference>
<dbReference type="Pfam" id="PF16499">
    <property type="entry name" value="Melibiase_2"/>
    <property type="match status" value="1"/>
</dbReference>
<dbReference type="InterPro" id="IPR013785">
    <property type="entry name" value="Aldolase_TIM"/>
</dbReference>
<dbReference type="InterPro" id="IPR013780">
    <property type="entry name" value="Glyco_hydro_b"/>
</dbReference>
<dbReference type="InterPro" id="IPR002241">
    <property type="entry name" value="Glyco_hydro_27"/>
</dbReference>
<keyword evidence="4" id="KW-0732">Signal</keyword>
<evidence type="ECO:0000256" key="5">
    <source>
        <dbReference type="ARBA" id="ARBA00022801"/>
    </source>
</evidence>
<proteinExistence type="inferred from homology"/>
<evidence type="ECO:0000313" key="9">
    <source>
        <dbReference type="EMBL" id="KAJ9145111.1"/>
    </source>
</evidence>
<dbReference type="Gene3D" id="3.20.20.70">
    <property type="entry name" value="Aldolase class I"/>
    <property type="match status" value="1"/>
</dbReference>
<evidence type="ECO:0000256" key="2">
    <source>
        <dbReference type="ARBA" id="ARBA00009743"/>
    </source>
</evidence>
<dbReference type="Proteomes" id="UP001174694">
    <property type="component" value="Unassembled WGS sequence"/>
</dbReference>
<keyword evidence="10" id="KW-1185">Reference proteome</keyword>
<dbReference type="FunFam" id="3.20.20.70:FF:000197">
    <property type="entry name" value="Alpha-galactosidase"/>
    <property type="match status" value="1"/>
</dbReference>
<protein>
    <recommendedName>
        <fullName evidence="3 7">Alpha-galactosidase</fullName>
        <ecNumber evidence="3 7">3.2.1.22</ecNumber>
    </recommendedName>
    <alternativeName>
        <fullName evidence="7">Melibiase</fullName>
    </alternativeName>
</protein>
<gene>
    <name evidence="9" type="ORF">NKR23_g5591</name>
</gene>
<keyword evidence="7" id="KW-1015">Disulfide bond</keyword>
<evidence type="ECO:0000256" key="7">
    <source>
        <dbReference type="RuleBase" id="RU361168"/>
    </source>
</evidence>
<keyword evidence="6 7" id="KW-0326">Glycosidase</keyword>
<reference evidence="9" key="1">
    <citation type="submission" date="2022-07" db="EMBL/GenBank/DDBJ databases">
        <title>Fungi with potential for degradation of polypropylene.</title>
        <authorList>
            <person name="Gostincar C."/>
        </authorList>
    </citation>
    <scope>NUCLEOTIDE SEQUENCE</scope>
    <source>
        <strain evidence="9">EXF-13308</strain>
    </source>
</reference>
<dbReference type="GO" id="GO:0004557">
    <property type="term" value="F:alpha-galactosidase activity"/>
    <property type="evidence" value="ECO:0007669"/>
    <property type="project" value="UniProtKB-EC"/>
</dbReference>
<dbReference type="EMBL" id="JANBVO010000015">
    <property type="protein sequence ID" value="KAJ9145111.1"/>
    <property type="molecule type" value="Genomic_DNA"/>
</dbReference>
<keyword evidence="5 7" id="KW-0378">Hydrolase</keyword>
<evidence type="ECO:0000256" key="3">
    <source>
        <dbReference type="ARBA" id="ARBA00012755"/>
    </source>
</evidence>
<sequence>MGWNSYNYYNCFPNESIITENAEGLVSLGLAKLGYIYVTPDCGWDANARDADGRLRWNETLFPSGGGKVLGDFLHGLGLKFGVYSGGGYLQCGSTDLPASLDYEIMDADTFASWGADALKYDNCYPDSPDVMVDYTSPGSTSPSRFQTMADAIDNTSRDTVYQVCQWGVGTDVGKWASKIADSWRISNDIQNNWKSIWRITNEVVPYSKVTKPGAYPDMDMLTVGLRALSLEEERFHFGMWAINKSPLVIGCPMTTSLTPRESLEILANAEVIALNQDSLGEQAQLTRRYTEEEYDIWAGNLSGSRLVVGIANWKNDSQTVSIDLAGELGIASARATDVWASEDIGRIQKSYTAVLAGHQLQLLVLSDVVKASTVWKSAGYYLATNATLSGNAAKYACSNSDDENECLPSHTKVVNIGPGASAASVVVTEVAASSTGGKLLGVDFINYDTALQSAWEGGSNTRNMTISVNGGEPKRWAFPISGGDWYETGRLLVHVDGFEVGGTNTVEFRAVDGGASSWAPDLVGFEMLERAG</sequence>
<dbReference type="CDD" id="cd04081">
    <property type="entry name" value="CBM35_galactosidase-like"/>
    <property type="match status" value="1"/>
</dbReference>
<organism evidence="9 10">
    <name type="scientific">Pleurostoma richardsiae</name>
    <dbReference type="NCBI Taxonomy" id="41990"/>
    <lineage>
        <taxon>Eukaryota</taxon>
        <taxon>Fungi</taxon>
        <taxon>Dikarya</taxon>
        <taxon>Ascomycota</taxon>
        <taxon>Pezizomycotina</taxon>
        <taxon>Sordariomycetes</taxon>
        <taxon>Sordariomycetidae</taxon>
        <taxon>Calosphaeriales</taxon>
        <taxon>Pleurostomataceae</taxon>
        <taxon>Pleurostoma</taxon>
    </lineage>
</organism>
<comment type="catalytic activity">
    <reaction evidence="1 7">
        <text>Hydrolysis of terminal, non-reducing alpha-D-galactose residues in alpha-D-galactosides, including galactose oligosaccharides, galactomannans and galactolipids.</text>
        <dbReference type="EC" id="3.2.1.22"/>
    </reaction>
</comment>
<dbReference type="PRINTS" id="PR00740">
    <property type="entry name" value="GLHYDRLASE27"/>
</dbReference>
<evidence type="ECO:0000256" key="6">
    <source>
        <dbReference type="ARBA" id="ARBA00023295"/>
    </source>
</evidence>
<comment type="similarity">
    <text evidence="2 7">Belongs to the glycosyl hydrolase 27 family.</text>
</comment>
<dbReference type="AlphaFoldDB" id="A0AA38S1T8"/>
<dbReference type="CDD" id="cd14792">
    <property type="entry name" value="GH27"/>
    <property type="match status" value="1"/>
</dbReference>
<dbReference type="InterPro" id="IPR017853">
    <property type="entry name" value="GH"/>
</dbReference>
<comment type="caution">
    <text evidence="9">The sequence shown here is derived from an EMBL/GenBank/DDBJ whole genome shotgun (WGS) entry which is preliminary data.</text>
</comment>
<dbReference type="Gene3D" id="2.60.40.1180">
    <property type="entry name" value="Golgi alpha-mannosidase II"/>
    <property type="match status" value="1"/>
</dbReference>
<dbReference type="SUPFAM" id="SSF51445">
    <property type="entry name" value="(Trans)glycosidases"/>
    <property type="match status" value="1"/>
</dbReference>
<dbReference type="SUPFAM" id="SSF51011">
    <property type="entry name" value="Glycosyl hydrolase domain"/>
    <property type="match status" value="1"/>
</dbReference>
<dbReference type="Pfam" id="PF17801">
    <property type="entry name" value="Melibiase_C"/>
    <property type="match status" value="1"/>
</dbReference>
<dbReference type="GO" id="GO:0005975">
    <property type="term" value="P:carbohydrate metabolic process"/>
    <property type="evidence" value="ECO:0007669"/>
    <property type="project" value="InterPro"/>
</dbReference>
<evidence type="ECO:0000259" key="8">
    <source>
        <dbReference type="Pfam" id="PF17801"/>
    </source>
</evidence>
<evidence type="ECO:0000313" key="10">
    <source>
        <dbReference type="Proteomes" id="UP001174694"/>
    </source>
</evidence>
<name>A0AA38S1T8_9PEZI</name>
<feature type="domain" description="Alpha galactosidase C-terminal" evidence="8">
    <location>
        <begin position="293"/>
        <end position="366"/>
    </location>
</feature>
<dbReference type="EC" id="3.2.1.22" evidence="3 7"/>
<dbReference type="PANTHER" id="PTHR11452:SF75">
    <property type="entry name" value="ALPHA-GALACTOSIDASE MEL1"/>
    <property type="match status" value="1"/>
</dbReference>
<evidence type="ECO:0000256" key="4">
    <source>
        <dbReference type="ARBA" id="ARBA00022729"/>
    </source>
</evidence>
<evidence type="ECO:0000256" key="1">
    <source>
        <dbReference type="ARBA" id="ARBA00001255"/>
    </source>
</evidence>
<dbReference type="PANTHER" id="PTHR11452">
    <property type="entry name" value="ALPHA-GALACTOSIDASE/ALPHA-N-ACETYLGALACTOSAMINIDASE"/>
    <property type="match status" value="1"/>
</dbReference>